<organism evidence="1 2">
    <name type="scientific">Yoonia tamlensis</name>
    <dbReference type="NCBI Taxonomy" id="390270"/>
    <lineage>
        <taxon>Bacteria</taxon>
        <taxon>Pseudomonadati</taxon>
        <taxon>Pseudomonadota</taxon>
        <taxon>Alphaproteobacteria</taxon>
        <taxon>Rhodobacterales</taxon>
        <taxon>Paracoccaceae</taxon>
        <taxon>Yoonia</taxon>
    </lineage>
</organism>
<reference evidence="2" key="1">
    <citation type="submission" date="2016-10" db="EMBL/GenBank/DDBJ databases">
        <authorList>
            <person name="Varghese N."/>
            <person name="Submissions S."/>
        </authorList>
    </citation>
    <scope>NUCLEOTIDE SEQUENCE [LARGE SCALE GENOMIC DNA]</scope>
    <source>
        <strain evidence="2">DSM 26879</strain>
    </source>
</reference>
<proteinExistence type="predicted"/>
<protein>
    <submittedName>
        <fullName evidence="1">Uncharacterized protein</fullName>
    </submittedName>
</protein>
<gene>
    <name evidence="1" type="ORF">SAMN04488005_1829</name>
</gene>
<evidence type="ECO:0000313" key="2">
    <source>
        <dbReference type="Proteomes" id="UP000199478"/>
    </source>
</evidence>
<dbReference type="EMBL" id="FOYP01000001">
    <property type="protein sequence ID" value="SFR42843.1"/>
    <property type="molecule type" value="Genomic_DNA"/>
</dbReference>
<dbReference type="AlphaFoldDB" id="A0A1I6GKW6"/>
<evidence type="ECO:0000313" key="1">
    <source>
        <dbReference type="EMBL" id="SFR42843.1"/>
    </source>
</evidence>
<keyword evidence="2" id="KW-1185">Reference proteome</keyword>
<dbReference type="RefSeq" id="WP_090199187.1">
    <property type="nucleotide sequence ID" value="NZ_FOYP01000001.1"/>
</dbReference>
<name>A0A1I6GKW6_9RHOB</name>
<dbReference type="Proteomes" id="UP000199478">
    <property type="component" value="Unassembled WGS sequence"/>
</dbReference>
<dbReference type="OrthoDB" id="7358362at2"/>
<sequence>MTDRETIQTDVCNHSQGLSVWLLDHDGLMTPRLVDAFGPLKAVQTSATDTESTYQRNSQLRRRSDDALILKATLEVGKSEVPATLIDRLREGDNLFGQLLHDFGISVRVTTRGLFQTPSGQFGRNVTMARTGHERRLCRVKETLSLDADLRQLLRKDWSS</sequence>
<accession>A0A1I6GKW6</accession>
<dbReference type="STRING" id="390270.SAMN04488005_1829"/>